<comment type="caution">
    <text evidence="4">The sequence shown here is derived from an EMBL/GenBank/DDBJ whole genome shotgun (WGS) entry which is preliminary data.</text>
</comment>
<dbReference type="InterPro" id="IPR008490">
    <property type="entry name" value="Transposase_InsH_N"/>
</dbReference>
<dbReference type="InterPro" id="IPR047629">
    <property type="entry name" value="IS1182_transpos"/>
</dbReference>
<evidence type="ECO:0000256" key="1">
    <source>
        <dbReference type="SAM" id="MobiDB-lite"/>
    </source>
</evidence>
<reference evidence="4" key="2">
    <citation type="submission" date="2020-09" db="EMBL/GenBank/DDBJ databases">
        <authorList>
            <person name="Sun Q."/>
            <person name="Kim S."/>
        </authorList>
    </citation>
    <scope>NUCLEOTIDE SEQUENCE</scope>
    <source>
        <strain evidence="4">KCTC 22169</strain>
    </source>
</reference>
<dbReference type="RefSeq" id="WP_189613867.1">
    <property type="nucleotide sequence ID" value="NZ_BMXR01000028.1"/>
</dbReference>
<dbReference type="AlphaFoldDB" id="A0A918NKQ4"/>
<gene>
    <name evidence="4" type="ORF">GCM10007392_49150</name>
</gene>
<dbReference type="InterPro" id="IPR002559">
    <property type="entry name" value="Transposase_11"/>
</dbReference>
<feature type="region of interest" description="Disordered" evidence="1">
    <location>
        <begin position="182"/>
        <end position="205"/>
    </location>
</feature>
<evidence type="ECO:0000313" key="5">
    <source>
        <dbReference type="Proteomes" id="UP000626148"/>
    </source>
</evidence>
<keyword evidence="5" id="KW-1185">Reference proteome</keyword>
<evidence type="ECO:0000259" key="2">
    <source>
        <dbReference type="Pfam" id="PF01609"/>
    </source>
</evidence>
<dbReference type="Proteomes" id="UP000626148">
    <property type="component" value="Unassembled WGS sequence"/>
</dbReference>
<dbReference type="EMBL" id="BMXR01000028">
    <property type="protein sequence ID" value="GGX76366.1"/>
    <property type="molecule type" value="Genomic_DNA"/>
</dbReference>
<dbReference type="PANTHER" id="PTHR33408">
    <property type="entry name" value="TRANSPOSASE"/>
    <property type="match status" value="1"/>
</dbReference>
<reference evidence="4" key="1">
    <citation type="journal article" date="2014" name="Int. J. Syst. Evol. Microbiol.">
        <title>Complete genome sequence of Corynebacterium casei LMG S-19264T (=DSM 44701T), isolated from a smear-ripened cheese.</title>
        <authorList>
            <consortium name="US DOE Joint Genome Institute (JGI-PGF)"/>
            <person name="Walter F."/>
            <person name="Albersmeier A."/>
            <person name="Kalinowski J."/>
            <person name="Ruckert C."/>
        </authorList>
    </citation>
    <scope>NUCLEOTIDE SEQUENCE</scope>
    <source>
        <strain evidence="4">KCTC 22169</strain>
    </source>
</reference>
<feature type="domain" description="Transposase IS4-like" evidence="2">
    <location>
        <begin position="239"/>
        <end position="472"/>
    </location>
</feature>
<sequence length="497" mass="56336">MPARRYKTGQSRLQESLLPPRLDDYVDQGNHVRAIDAYVDSLDLAHLGFLHAAGSATQAGQPAYDPADLLKLYMYGYTNKVRSSRCLERETQRNLEVIWLLGGLAPSYKTIADFRKHNAQALVRVNREFTLLCRELALFGGHTVGIDGSFFRANASKSSIHTQDKLKKQVASLEQDIEAWHTELDQNDRQDSRPDTPATTEDPSLTTKLEAMQEKLAAKQEQLQTLEASGDKQISTTDPDARQLTKRGQSVSGYNVQIAVDDEHKLIAASEVTNEGNDSHQLAPMAERAKEALDVESLTALSDAGYYESDQLKQCEDNGVTAYVAIPNTAKRFDQNGRFSRQAFTYDAERDVYLCPRGQLLSRTGGQALINQKHYHRYRSSARTCAECPLREQCLSDKGTFREIYRWEHEEVLDRHRQRMEADPEDRMRQRSALAEHPFGTLKCRSGWTHFLVRSFKKVRGEWNLMALCYNFSRVISILGMDGLMERLDPKAALQGR</sequence>
<dbReference type="Pfam" id="PF01609">
    <property type="entry name" value="DDE_Tnp_1"/>
    <property type="match status" value="1"/>
</dbReference>
<feature type="domain" description="Transposase InsH N-terminal" evidence="3">
    <location>
        <begin position="21"/>
        <end position="116"/>
    </location>
</feature>
<dbReference type="Pfam" id="PF05598">
    <property type="entry name" value="DUF772"/>
    <property type="match status" value="1"/>
</dbReference>
<name>A0A918NKQ4_9GAMM</name>
<dbReference type="PANTHER" id="PTHR33408:SF2">
    <property type="entry name" value="TRANSPOSASE DDE DOMAIN-CONTAINING PROTEIN"/>
    <property type="match status" value="1"/>
</dbReference>
<protein>
    <submittedName>
        <fullName evidence="4">Transposase</fullName>
    </submittedName>
</protein>
<feature type="region of interest" description="Disordered" evidence="1">
    <location>
        <begin position="226"/>
        <end position="250"/>
    </location>
</feature>
<organism evidence="4 5">
    <name type="scientific">Saccharospirillum salsuginis</name>
    <dbReference type="NCBI Taxonomy" id="418750"/>
    <lineage>
        <taxon>Bacteria</taxon>
        <taxon>Pseudomonadati</taxon>
        <taxon>Pseudomonadota</taxon>
        <taxon>Gammaproteobacteria</taxon>
        <taxon>Oceanospirillales</taxon>
        <taxon>Saccharospirillaceae</taxon>
        <taxon>Saccharospirillum</taxon>
    </lineage>
</organism>
<accession>A0A918NKQ4</accession>
<proteinExistence type="predicted"/>
<feature type="compositionally biased region" description="Basic and acidic residues" evidence="1">
    <location>
        <begin position="182"/>
        <end position="194"/>
    </location>
</feature>
<evidence type="ECO:0000313" key="4">
    <source>
        <dbReference type="EMBL" id="GGX76366.1"/>
    </source>
</evidence>
<feature type="compositionally biased region" description="Polar residues" evidence="1">
    <location>
        <begin position="226"/>
        <end position="238"/>
    </location>
</feature>
<evidence type="ECO:0000259" key="3">
    <source>
        <dbReference type="Pfam" id="PF05598"/>
    </source>
</evidence>
<dbReference type="NCBIfam" id="NF033551">
    <property type="entry name" value="transpos_IS1182"/>
    <property type="match status" value="1"/>
</dbReference>